<name>A0A3E0MDH8_MICAE</name>
<reference evidence="1 2" key="1">
    <citation type="submission" date="2017-08" db="EMBL/GenBank/DDBJ databases">
        <title>Functional genomic and metabolic studies of the symbiotic interactions of six Microcystis-dominated communities.</title>
        <authorList>
            <person name="Li Q."/>
            <person name="Lin F."/>
        </authorList>
    </citation>
    <scope>NUCLEOTIDE SEQUENCE [LARGE SCALE GENOMIC DNA]</scope>
    <source>
        <strain evidence="1">DA14</strain>
    </source>
</reference>
<gene>
    <name evidence="1" type="ORF">DWQ56_11260</name>
</gene>
<evidence type="ECO:0000313" key="1">
    <source>
        <dbReference type="EMBL" id="REJ57825.1"/>
    </source>
</evidence>
<sequence>MLPAGPASRMAALEQSQAFIGSRSDGTMLTATALVMPTLASDLKKSVGKNLVKFPTSTGRGSDATLRFRNERRAGRSHVAALRRIPCVRAASIDLA</sequence>
<proteinExistence type="predicted"/>
<dbReference type="AlphaFoldDB" id="A0A3E0MDH8"/>
<dbReference type="EMBL" id="QQWE01000003">
    <property type="protein sequence ID" value="REJ57825.1"/>
    <property type="molecule type" value="Genomic_DNA"/>
</dbReference>
<comment type="caution">
    <text evidence="1">The sequence shown here is derived from an EMBL/GenBank/DDBJ whole genome shotgun (WGS) entry which is preliminary data.</text>
</comment>
<dbReference type="Proteomes" id="UP000256301">
    <property type="component" value="Unassembled WGS sequence"/>
</dbReference>
<evidence type="ECO:0000313" key="2">
    <source>
        <dbReference type="Proteomes" id="UP000256301"/>
    </source>
</evidence>
<protein>
    <submittedName>
        <fullName evidence="1">Uncharacterized protein</fullName>
    </submittedName>
</protein>
<organism evidence="1 2">
    <name type="scientific">Microcystis aeruginosa DA14</name>
    <dbReference type="NCBI Taxonomy" id="1987506"/>
    <lineage>
        <taxon>Bacteria</taxon>
        <taxon>Bacillati</taxon>
        <taxon>Cyanobacteriota</taxon>
        <taxon>Cyanophyceae</taxon>
        <taxon>Oscillatoriophycideae</taxon>
        <taxon>Chroococcales</taxon>
        <taxon>Microcystaceae</taxon>
        <taxon>Microcystis</taxon>
    </lineage>
</organism>
<accession>A0A3E0MDH8</accession>